<dbReference type="RefSeq" id="WP_014018339.1">
    <property type="nucleotide sequence ID" value="NC_015914.1"/>
</dbReference>
<gene>
    <name evidence="1" type="ordered locus">Cycma_0258</name>
</gene>
<dbReference type="STRING" id="880070.Cycma_0258"/>
<dbReference type="HOGENOM" id="CLU_1341420_0_0_10"/>
<dbReference type="AlphaFoldDB" id="G0J399"/>
<dbReference type="KEGG" id="cmr:Cycma_0258"/>
<dbReference type="InterPro" id="IPR027417">
    <property type="entry name" value="P-loop_NTPase"/>
</dbReference>
<evidence type="ECO:0000313" key="2">
    <source>
        <dbReference type="Proteomes" id="UP000001635"/>
    </source>
</evidence>
<evidence type="ECO:0000313" key="1">
    <source>
        <dbReference type="EMBL" id="AEL24040.1"/>
    </source>
</evidence>
<name>G0J399_CYCMS</name>
<keyword evidence="2" id="KW-1185">Reference proteome</keyword>
<dbReference type="Proteomes" id="UP000001635">
    <property type="component" value="Chromosome"/>
</dbReference>
<dbReference type="OrthoDB" id="1496133at2"/>
<sequence>MITIITGPQGSGKTTKAKELVKEMNASWVSEEMIQDPFWTGQHVAKDTSVIVIDELTNLAIIEEFEKYGNSLMIEERGCLPKFIKMPELIFVYQGIILEIVTTGDHEIKHIPLTKNYSKDPLPEECVRDITVKGELLFELANKNQWINRVPQILPEKTRGGESWVWVDKNGNVFECGADFSAAEKAETYPCKVYRLQSVAAAHG</sequence>
<dbReference type="SUPFAM" id="SSF52540">
    <property type="entry name" value="P-loop containing nucleoside triphosphate hydrolases"/>
    <property type="match status" value="1"/>
</dbReference>
<dbReference type="EMBL" id="CP002955">
    <property type="protein sequence ID" value="AEL24040.1"/>
    <property type="molecule type" value="Genomic_DNA"/>
</dbReference>
<reference evidence="2" key="1">
    <citation type="submission" date="2011-07" db="EMBL/GenBank/DDBJ databases">
        <title>The complete genome of Cyclobacterium marinum DSM 745.</title>
        <authorList>
            <person name="Lucas S."/>
            <person name="Han J."/>
            <person name="Lapidus A."/>
            <person name="Bruce D."/>
            <person name="Goodwin L."/>
            <person name="Pitluck S."/>
            <person name="Peters L."/>
            <person name="Kyrpides N."/>
            <person name="Mavromatis K."/>
            <person name="Ivanova N."/>
            <person name="Ovchinnikova G."/>
            <person name="Chertkov O."/>
            <person name="Detter J.C."/>
            <person name="Tapia R."/>
            <person name="Han C."/>
            <person name="Land M."/>
            <person name="Hauser L."/>
            <person name="Markowitz V."/>
            <person name="Cheng J.-F."/>
            <person name="Hugenholtz P."/>
            <person name="Woyke T."/>
            <person name="Wu D."/>
            <person name="Tindall B."/>
            <person name="Schuetze A."/>
            <person name="Brambilla E."/>
            <person name="Klenk H.-P."/>
            <person name="Eisen J.A."/>
        </authorList>
    </citation>
    <scope>NUCLEOTIDE SEQUENCE [LARGE SCALE GENOMIC DNA]</scope>
    <source>
        <strain evidence="2">ATCC 25205 / DSM 745 / LMG 13164 / NCIMB 1802</strain>
    </source>
</reference>
<accession>G0J399</accession>
<organism evidence="1 2">
    <name type="scientific">Cyclobacterium marinum (strain ATCC 25205 / DSM 745 / LMG 13164 / NCIMB 1802)</name>
    <name type="common">Flectobacillus marinus</name>
    <dbReference type="NCBI Taxonomy" id="880070"/>
    <lineage>
        <taxon>Bacteria</taxon>
        <taxon>Pseudomonadati</taxon>
        <taxon>Bacteroidota</taxon>
        <taxon>Cytophagia</taxon>
        <taxon>Cytophagales</taxon>
        <taxon>Cyclobacteriaceae</taxon>
        <taxon>Cyclobacterium</taxon>
    </lineage>
</organism>
<dbReference type="Gene3D" id="3.40.50.300">
    <property type="entry name" value="P-loop containing nucleotide triphosphate hydrolases"/>
    <property type="match status" value="1"/>
</dbReference>
<proteinExistence type="predicted"/>
<dbReference type="eggNOG" id="ENOG50349JW">
    <property type="taxonomic scope" value="Bacteria"/>
</dbReference>
<protein>
    <submittedName>
        <fullName evidence="1">Uncharacterized protein</fullName>
    </submittedName>
</protein>